<dbReference type="Proteomes" id="UP000319383">
    <property type="component" value="Chromosome"/>
</dbReference>
<dbReference type="KEGG" id="sdyn:Mal52_60390"/>
<dbReference type="AlphaFoldDB" id="A0A517ZYG0"/>
<reference evidence="2 3" key="1">
    <citation type="submission" date="2019-02" db="EMBL/GenBank/DDBJ databases">
        <title>Deep-cultivation of Planctomycetes and their phenomic and genomic characterization uncovers novel biology.</title>
        <authorList>
            <person name="Wiegand S."/>
            <person name="Jogler M."/>
            <person name="Boedeker C."/>
            <person name="Pinto D."/>
            <person name="Vollmers J."/>
            <person name="Rivas-Marin E."/>
            <person name="Kohn T."/>
            <person name="Peeters S.H."/>
            <person name="Heuer A."/>
            <person name="Rast P."/>
            <person name="Oberbeckmann S."/>
            <person name="Bunk B."/>
            <person name="Jeske O."/>
            <person name="Meyerdierks A."/>
            <person name="Storesund J.E."/>
            <person name="Kallscheuer N."/>
            <person name="Luecker S."/>
            <person name="Lage O.M."/>
            <person name="Pohl T."/>
            <person name="Merkel B.J."/>
            <person name="Hornburger P."/>
            <person name="Mueller R.-W."/>
            <person name="Bruemmer F."/>
            <person name="Labrenz M."/>
            <person name="Spormann A.M."/>
            <person name="Op den Camp H."/>
            <person name="Overmann J."/>
            <person name="Amann R."/>
            <person name="Jetten M.S.M."/>
            <person name="Mascher T."/>
            <person name="Medema M.H."/>
            <person name="Devos D.P."/>
            <person name="Kaster A.-K."/>
            <person name="Ovreas L."/>
            <person name="Rohde M."/>
            <person name="Galperin M.Y."/>
            <person name="Jogler C."/>
        </authorList>
    </citation>
    <scope>NUCLEOTIDE SEQUENCE [LARGE SCALE GENOMIC DNA]</scope>
    <source>
        <strain evidence="2 3">Mal52</strain>
    </source>
</reference>
<keyword evidence="3" id="KW-1185">Reference proteome</keyword>
<keyword evidence="1" id="KW-0812">Transmembrane</keyword>
<accession>A0A517ZYG0</accession>
<feature type="transmembrane region" description="Helical" evidence="1">
    <location>
        <begin position="32"/>
        <end position="54"/>
    </location>
</feature>
<dbReference type="RefSeq" id="WP_145380317.1">
    <property type="nucleotide sequence ID" value="NZ_CAXBED010000236.1"/>
</dbReference>
<name>A0A517ZYG0_9PLAN</name>
<organism evidence="2 3">
    <name type="scientific">Symmachiella dynata</name>
    <dbReference type="NCBI Taxonomy" id="2527995"/>
    <lineage>
        <taxon>Bacteria</taxon>
        <taxon>Pseudomonadati</taxon>
        <taxon>Planctomycetota</taxon>
        <taxon>Planctomycetia</taxon>
        <taxon>Planctomycetales</taxon>
        <taxon>Planctomycetaceae</taxon>
        <taxon>Symmachiella</taxon>
    </lineage>
</organism>
<keyword evidence="1" id="KW-1133">Transmembrane helix</keyword>
<gene>
    <name evidence="2" type="ORF">Mal52_60390</name>
</gene>
<dbReference type="EMBL" id="CP036276">
    <property type="protein sequence ID" value="QDU47507.1"/>
    <property type="molecule type" value="Genomic_DNA"/>
</dbReference>
<protein>
    <submittedName>
        <fullName evidence="2">Uncharacterized protein</fullName>
    </submittedName>
</protein>
<evidence type="ECO:0000313" key="3">
    <source>
        <dbReference type="Proteomes" id="UP000319383"/>
    </source>
</evidence>
<proteinExistence type="predicted"/>
<evidence type="ECO:0000313" key="2">
    <source>
        <dbReference type="EMBL" id="QDU47507.1"/>
    </source>
</evidence>
<evidence type="ECO:0000256" key="1">
    <source>
        <dbReference type="SAM" id="Phobius"/>
    </source>
</evidence>
<keyword evidence="1" id="KW-0472">Membrane</keyword>
<sequence length="65" mass="7825">MSDLPNKSVELPDKSVEQEQRYHHYTGNAIPWYVRLLWVLFWCFIVYYAVTYFLPNMQTEVLSPP</sequence>